<name>A0A4Z1T282_GIAMU</name>
<reference evidence="1 2" key="1">
    <citation type="submission" date="2019-05" db="EMBL/GenBank/DDBJ databases">
        <title>The compact genome of Giardia muris reveals important steps in the evolution of intestinal protozoan parasites.</title>
        <authorList>
            <person name="Xu F."/>
            <person name="Jimenez-Gonzalez A."/>
            <person name="Einarsson E."/>
            <person name="Astvaldsson A."/>
            <person name="Peirasmaki D."/>
            <person name="Eckmann L."/>
            <person name="Andersson J.O."/>
            <person name="Svard S.G."/>
            <person name="Jerlstrom-Hultqvist J."/>
        </authorList>
    </citation>
    <scope>NUCLEOTIDE SEQUENCE [LARGE SCALE GENOMIC DNA]</scope>
    <source>
        <strain evidence="1 2">Roberts-Thomson</strain>
    </source>
</reference>
<dbReference type="EMBL" id="VDLU01000004">
    <property type="protein sequence ID" value="TNJ27137.1"/>
    <property type="molecule type" value="Genomic_DNA"/>
</dbReference>
<keyword evidence="2" id="KW-1185">Reference proteome</keyword>
<comment type="caution">
    <text evidence="1">The sequence shown here is derived from an EMBL/GenBank/DDBJ whole genome shotgun (WGS) entry which is preliminary data.</text>
</comment>
<evidence type="ECO:0000313" key="1">
    <source>
        <dbReference type="EMBL" id="TNJ27137.1"/>
    </source>
</evidence>
<proteinExistence type="predicted"/>
<gene>
    <name evidence="1" type="ORF">GMRT_12783</name>
</gene>
<protein>
    <submittedName>
        <fullName evidence="1">Uncharacterized protein</fullName>
    </submittedName>
</protein>
<accession>A0A4Z1T282</accession>
<dbReference type="AlphaFoldDB" id="A0A4Z1T282"/>
<dbReference type="Proteomes" id="UP000315496">
    <property type="component" value="Chromosome 4"/>
</dbReference>
<dbReference type="VEuPathDB" id="GiardiaDB:GMRT_12783"/>
<organism evidence="1 2">
    <name type="scientific">Giardia muris</name>
    <dbReference type="NCBI Taxonomy" id="5742"/>
    <lineage>
        <taxon>Eukaryota</taxon>
        <taxon>Metamonada</taxon>
        <taxon>Diplomonadida</taxon>
        <taxon>Hexamitidae</taxon>
        <taxon>Giardiinae</taxon>
        <taxon>Giardia</taxon>
    </lineage>
</organism>
<evidence type="ECO:0000313" key="2">
    <source>
        <dbReference type="Proteomes" id="UP000315496"/>
    </source>
</evidence>
<sequence length="339" mass="36444">MDVAALDVVHQLLIKGFDGLWTLVIVEYDGMVCSVDVSINSVESKPAIGGFHPLYNANGGVAAIAGGAHGGIQYLVLWTFERVLCVLSRTKDSAPSTRMVSIGPIHDISALHFDSQTGLCHAGTHEGQVLVIDCAVGDVQSVPGLPGLPICQILVKDGATYTINTGGALRKDGETLQKDLVNAFASSDKYLVYGAFHLHFCCKGAHGTLLLESSITTIIHLDLNTCPEETQKHLSYTFSEHRDLYHRHHEFFVLGLGNGQLWLVQLCETTNAKNLCLAKYPLLPERSERPIKQLIQAGDVLLVLQGVCDIGLVSIGSPPAAPPTFQIASSYSQESVSST</sequence>